<evidence type="ECO:0000313" key="1">
    <source>
        <dbReference type="EMBL" id="BCJ68366.1"/>
    </source>
</evidence>
<dbReference type="Pfam" id="PF22612">
    <property type="entry name" value="GH113"/>
    <property type="match status" value="1"/>
</dbReference>
<sequence length="329" mass="36653">MLKVRGISYLVGDAHPDDLRRDLEIISRDLHCNTVMLISGDVPRLMAAAGCALDLGLDVYLRPDPTDLPRTTLLERLDSAAAQAEVLRRAYPGRVTLVVGSEFSHTAPGIVPGPRSFLRLQLIIRFHRLLRRRIARRLNTLLTRAVTVARGRFDGPLTYASAGWERVDWTLFDVVGISFYRSRRNAATYVDRLRDLVRRHGKPVVITEFGCGAFAGADQRGAGSFQIVNWFADPPRVSDDHPRDESVQARYLADLISLYDTEGVRGCFVFTFAMPDFPHRSDPNLDLDKAGFGVMAACADGTYRRKQAFHAVADSYRGIAAADGDAHRR</sequence>
<evidence type="ECO:0000313" key="2">
    <source>
        <dbReference type="Proteomes" id="UP000680866"/>
    </source>
</evidence>
<accession>A0A810N4Q1</accession>
<dbReference type="InterPro" id="IPR017853">
    <property type="entry name" value="GH"/>
</dbReference>
<dbReference type="InterPro" id="IPR055151">
    <property type="entry name" value="GH113"/>
</dbReference>
<dbReference type="Gene3D" id="3.20.20.80">
    <property type="entry name" value="Glycosidases"/>
    <property type="match status" value="1"/>
</dbReference>
<reference evidence="1" key="1">
    <citation type="submission" date="2020-08" db="EMBL/GenBank/DDBJ databases">
        <title>Whole genome shotgun sequence of Polymorphospora rubra NBRC 101157.</title>
        <authorList>
            <person name="Komaki H."/>
            <person name="Tamura T."/>
        </authorList>
    </citation>
    <scope>NUCLEOTIDE SEQUENCE</scope>
    <source>
        <strain evidence="1">NBRC 101157</strain>
    </source>
</reference>
<dbReference type="KEGG" id="pry:Prubr_53870"/>
<dbReference type="Proteomes" id="UP000680866">
    <property type="component" value="Chromosome"/>
</dbReference>
<protein>
    <recommendedName>
        <fullName evidence="3">Abortive infection protein</fullName>
    </recommendedName>
</protein>
<dbReference type="EMBL" id="AP023359">
    <property type="protein sequence ID" value="BCJ68366.1"/>
    <property type="molecule type" value="Genomic_DNA"/>
</dbReference>
<organism evidence="1 2">
    <name type="scientific">Polymorphospora rubra</name>
    <dbReference type="NCBI Taxonomy" id="338584"/>
    <lineage>
        <taxon>Bacteria</taxon>
        <taxon>Bacillati</taxon>
        <taxon>Actinomycetota</taxon>
        <taxon>Actinomycetes</taxon>
        <taxon>Micromonosporales</taxon>
        <taxon>Micromonosporaceae</taxon>
        <taxon>Polymorphospora</taxon>
    </lineage>
</organism>
<name>A0A810N4Q1_9ACTN</name>
<dbReference type="SUPFAM" id="SSF51445">
    <property type="entry name" value="(Trans)glycosidases"/>
    <property type="match status" value="1"/>
</dbReference>
<keyword evidence="2" id="KW-1185">Reference proteome</keyword>
<gene>
    <name evidence="1" type="ORF">Prubr_53870</name>
</gene>
<dbReference type="AlphaFoldDB" id="A0A810N4Q1"/>
<evidence type="ECO:0008006" key="3">
    <source>
        <dbReference type="Google" id="ProtNLM"/>
    </source>
</evidence>
<proteinExistence type="predicted"/>